<feature type="transmembrane region" description="Helical" evidence="7">
    <location>
        <begin position="186"/>
        <end position="205"/>
    </location>
</feature>
<feature type="transmembrane region" description="Helical" evidence="7">
    <location>
        <begin position="430"/>
        <end position="452"/>
    </location>
</feature>
<evidence type="ECO:0000256" key="7">
    <source>
        <dbReference type="SAM" id="Phobius"/>
    </source>
</evidence>
<comment type="subcellular location">
    <subcellularLocation>
        <location evidence="1">Cell membrane</location>
        <topology evidence="1">Multi-pass membrane protein</topology>
    </subcellularLocation>
</comment>
<evidence type="ECO:0000256" key="2">
    <source>
        <dbReference type="ARBA" id="ARBA00022475"/>
    </source>
</evidence>
<evidence type="ECO:0000256" key="1">
    <source>
        <dbReference type="ARBA" id="ARBA00004651"/>
    </source>
</evidence>
<feature type="transmembrane region" description="Helical" evidence="7">
    <location>
        <begin position="363"/>
        <end position="385"/>
    </location>
</feature>
<organism evidence="8 9">
    <name type="scientific">Novosphingobium indicum</name>
    <dbReference type="NCBI Taxonomy" id="462949"/>
    <lineage>
        <taxon>Bacteria</taxon>
        <taxon>Pseudomonadati</taxon>
        <taxon>Pseudomonadota</taxon>
        <taxon>Alphaproteobacteria</taxon>
        <taxon>Sphingomonadales</taxon>
        <taxon>Sphingomonadaceae</taxon>
        <taxon>Novosphingobium</taxon>
    </lineage>
</organism>
<feature type="transmembrane region" description="Helical" evidence="7">
    <location>
        <begin position="211"/>
        <end position="234"/>
    </location>
</feature>
<dbReference type="PANTHER" id="PTHR30250">
    <property type="entry name" value="PST FAMILY PREDICTED COLANIC ACID TRANSPORTER"/>
    <property type="match status" value="1"/>
</dbReference>
<evidence type="ECO:0000313" key="8">
    <source>
        <dbReference type="EMBL" id="GGN43404.1"/>
    </source>
</evidence>
<proteinExistence type="predicted"/>
<keyword evidence="4 7" id="KW-1133">Transmembrane helix</keyword>
<feature type="transmembrane region" description="Helical" evidence="7">
    <location>
        <begin position="406"/>
        <end position="424"/>
    </location>
</feature>
<evidence type="ECO:0000256" key="3">
    <source>
        <dbReference type="ARBA" id="ARBA00022692"/>
    </source>
</evidence>
<dbReference type="Pfam" id="PF13440">
    <property type="entry name" value="Polysacc_synt_3"/>
    <property type="match status" value="1"/>
</dbReference>
<evidence type="ECO:0000256" key="6">
    <source>
        <dbReference type="SAM" id="MobiDB-lite"/>
    </source>
</evidence>
<evidence type="ECO:0000256" key="5">
    <source>
        <dbReference type="ARBA" id="ARBA00023136"/>
    </source>
</evidence>
<gene>
    <name evidence="8" type="ORF">GCM10011349_07480</name>
</gene>
<feature type="transmembrane region" description="Helical" evidence="7">
    <location>
        <begin position="40"/>
        <end position="60"/>
    </location>
</feature>
<feature type="transmembrane region" description="Helical" evidence="7">
    <location>
        <begin position="117"/>
        <end position="140"/>
    </location>
</feature>
<feature type="region of interest" description="Disordered" evidence="6">
    <location>
        <begin position="1"/>
        <end position="20"/>
    </location>
</feature>
<dbReference type="EMBL" id="BMLK01000003">
    <property type="protein sequence ID" value="GGN43404.1"/>
    <property type="molecule type" value="Genomic_DNA"/>
</dbReference>
<feature type="transmembrane region" description="Helical" evidence="7">
    <location>
        <begin position="72"/>
        <end position="96"/>
    </location>
</feature>
<accession>A0ABQ2JBB3</accession>
<name>A0ABQ2JBB3_9SPHN</name>
<dbReference type="Proteomes" id="UP000605099">
    <property type="component" value="Unassembled WGS sequence"/>
</dbReference>
<reference evidence="9" key="1">
    <citation type="journal article" date="2019" name="Int. J. Syst. Evol. Microbiol.">
        <title>The Global Catalogue of Microorganisms (GCM) 10K type strain sequencing project: providing services to taxonomists for standard genome sequencing and annotation.</title>
        <authorList>
            <consortium name="The Broad Institute Genomics Platform"/>
            <consortium name="The Broad Institute Genome Sequencing Center for Infectious Disease"/>
            <person name="Wu L."/>
            <person name="Ma J."/>
        </authorList>
    </citation>
    <scope>NUCLEOTIDE SEQUENCE [LARGE SCALE GENOMIC DNA]</scope>
    <source>
        <strain evidence="9">CGMCC 1.6784</strain>
    </source>
</reference>
<comment type="caution">
    <text evidence="8">The sequence shown here is derived from an EMBL/GenBank/DDBJ whole genome shotgun (WGS) entry which is preliminary data.</text>
</comment>
<dbReference type="InterPro" id="IPR050833">
    <property type="entry name" value="Poly_Biosynth_Transport"/>
</dbReference>
<keyword evidence="2" id="KW-1003">Cell membrane</keyword>
<keyword evidence="5 7" id="KW-0472">Membrane</keyword>
<protein>
    <submittedName>
        <fullName evidence="8">Teichoic acid transporter</fullName>
    </submittedName>
</protein>
<keyword evidence="3 7" id="KW-0812">Transmembrane</keyword>
<evidence type="ECO:0000313" key="9">
    <source>
        <dbReference type="Proteomes" id="UP000605099"/>
    </source>
</evidence>
<keyword evidence="9" id="KW-1185">Reference proteome</keyword>
<evidence type="ECO:0000256" key="4">
    <source>
        <dbReference type="ARBA" id="ARBA00022989"/>
    </source>
</evidence>
<sequence length="459" mass="47926">MPFTASTAPPRGQEHADRECEVSAEASPAGNRIRRIFKGLGLVLGGKAGAGLISLLYLLLATRYLGPADYGVLVLVHAYTTTVCGIIEFPSWQAILRYGAEADRDGGTHRLGRLLRFGAAVELIGGAFAIVSAMVLAPLVGPHLGWSAKALAFAPFYAFAVLGSVRSSPAGYLQLIGRFDLIGLHNLVQPLVRLGGAAIVIGFGWGLRSFLVAWLLAALAEFAVLWSMGLWFAARRFGPGLWKPEPGDVRLENPGIWRFLIASNADVTLRDLAGRVAPLIVGWVLGPAAAGLYSVAQRATVIIAQPAQILGNTSYAELSHIVAEGGDGRSLRQTVAKVVGISLLAALPVVLIVALLPQAIVGLLAGAAFAGAAPVMVVLVVARAIGLIGPPCSAAISALGHPERSMSANLFSSLVFLPALPWLLHSFGLMGAGIQAVGQAMLASALLVVLTWRGSGRMR</sequence>
<dbReference type="PANTHER" id="PTHR30250:SF31">
    <property type="entry name" value="INNER MEMBRANE PROTEIN YGHQ"/>
    <property type="match status" value="1"/>
</dbReference>
<feature type="transmembrane region" description="Helical" evidence="7">
    <location>
        <begin position="338"/>
        <end position="357"/>
    </location>
</feature>